<keyword evidence="4" id="KW-0378">Hydrolase</keyword>
<dbReference type="Gene3D" id="3.40.50.200">
    <property type="entry name" value="Peptidase S8/S53 domain"/>
    <property type="match status" value="1"/>
</dbReference>
<dbReference type="OrthoDB" id="9762689at2"/>
<dbReference type="AlphaFoldDB" id="D3DI40"/>
<dbReference type="Pfam" id="PF00082">
    <property type="entry name" value="Peptidase_S8"/>
    <property type="match status" value="1"/>
</dbReference>
<dbReference type="GO" id="GO:0006508">
    <property type="term" value="P:proteolysis"/>
    <property type="evidence" value="ECO:0007669"/>
    <property type="project" value="UniProtKB-KW"/>
</dbReference>
<dbReference type="eggNOG" id="COG1404">
    <property type="taxonomic scope" value="Bacteria"/>
</dbReference>
<accession>D3DI40</accession>
<feature type="transmembrane region" description="Helical" evidence="1">
    <location>
        <begin position="50"/>
        <end position="71"/>
    </location>
</feature>
<dbReference type="Proteomes" id="UP000002574">
    <property type="component" value="Chromosome"/>
</dbReference>
<dbReference type="PATRIC" id="fig|608538.5.peg.1050"/>
<feature type="signal peptide" evidence="2">
    <location>
        <begin position="1"/>
        <end position="24"/>
    </location>
</feature>
<evidence type="ECO:0000259" key="3">
    <source>
        <dbReference type="Pfam" id="PF00082"/>
    </source>
</evidence>
<dbReference type="EMBL" id="AP011112">
    <property type="protein sequence ID" value="BAI69492.1"/>
    <property type="molecule type" value="Genomic_DNA"/>
</dbReference>
<evidence type="ECO:0000256" key="1">
    <source>
        <dbReference type="SAM" id="Phobius"/>
    </source>
</evidence>
<keyword evidence="1" id="KW-0472">Membrane</keyword>
<dbReference type="InterPro" id="IPR000209">
    <property type="entry name" value="Peptidase_S8/S53_dom"/>
</dbReference>
<dbReference type="InterPro" id="IPR036852">
    <property type="entry name" value="Peptidase_S8/S53_dom_sf"/>
</dbReference>
<keyword evidence="1" id="KW-1133">Transmembrane helix</keyword>
<dbReference type="STRING" id="608538.HTH_1034"/>
<dbReference type="KEGG" id="hte:Hydth_1028"/>
<organism evidence="4 5">
    <name type="scientific">Hydrogenobacter thermophilus (strain DSM 6534 / IAM 12695 / TK-6)</name>
    <dbReference type="NCBI Taxonomy" id="608538"/>
    <lineage>
        <taxon>Bacteria</taxon>
        <taxon>Pseudomonadati</taxon>
        <taxon>Aquificota</taxon>
        <taxon>Aquificia</taxon>
        <taxon>Aquificales</taxon>
        <taxon>Aquificaceae</taxon>
        <taxon>Hydrogenobacter</taxon>
    </lineage>
</organism>
<dbReference type="GO" id="GO:0004252">
    <property type="term" value="F:serine-type endopeptidase activity"/>
    <property type="evidence" value="ECO:0007669"/>
    <property type="project" value="InterPro"/>
</dbReference>
<proteinExistence type="predicted"/>
<dbReference type="CDD" id="cd00306">
    <property type="entry name" value="Peptidases_S8_S53"/>
    <property type="match status" value="1"/>
</dbReference>
<dbReference type="SUPFAM" id="SSF52743">
    <property type="entry name" value="Subtilisin-like"/>
    <property type="match status" value="1"/>
</dbReference>
<feature type="domain" description="Peptidase S8/S53" evidence="3">
    <location>
        <begin position="169"/>
        <end position="303"/>
    </location>
</feature>
<evidence type="ECO:0000313" key="5">
    <source>
        <dbReference type="Proteomes" id="UP000002574"/>
    </source>
</evidence>
<keyword evidence="4" id="KW-0645">Protease</keyword>
<keyword evidence="1" id="KW-0812">Transmembrane</keyword>
<keyword evidence="2" id="KW-0732">Signal</keyword>
<feature type="chain" id="PRO_5003042457" evidence="2">
    <location>
        <begin position="25"/>
        <end position="347"/>
    </location>
</feature>
<protein>
    <submittedName>
        <fullName evidence="4">Putative protease</fullName>
    </submittedName>
</protein>
<evidence type="ECO:0000256" key="2">
    <source>
        <dbReference type="SAM" id="SignalP"/>
    </source>
</evidence>
<reference evidence="4 5" key="1">
    <citation type="journal article" date="2010" name="J. Bacteriol.">
        <title>Complete genome sequence of the thermophilic, obligately chemolithoautotrophic hydrogen-oxidizing bacterium Hydrogenobacter thermophilus TK-6.</title>
        <authorList>
            <person name="Arai H."/>
            <person name="Kanbe H."/>
            <person name="Ishii M."/>
            <person name="Igarashi Y."/>
        </authorList>
    </citation>
    <scope>NUCLEOTIDE SEQUENCE [LARGE SCALE GENOMIC DNA]</scope>
    <source>
        <strain evidence="5">DSM 6534 / IAM 12695 / TK-6 [Tokyo]</strain>
    </source>
</reference>
<dbReference type="KEGG" id="hth:HTH_1034"/>
<sequence>MYYKILIMGKKLIALMLSFSLLQAQTVIVPIPGEPQPKPPTSPQQPQEGGGGSGFGILIGSVIGAGILFLLTKAVLSKPSKPPRMAFIPFEFIALHTADLPEDVKVIDKERFEGYTLSLIKWDEEEQKLRDKLKDRVFLLEPNYLYELYGEVASLSETVIKEGSPSSSVLAVLDTGADGGLLKNALLFTKNVRRDSYKPEKHGTAVAYLAHEQKGAKVALYRVCSDGICDGWSVSKALVDVYREGIKVVNMSFGTDREDRIVAFLIKGMSLRGFVFVAPVGNTPSDELPFPARLKEVVSVAGKPCFPEKICQRAKVSEEYRDIQTPVGKVTGTSFSSAVHAGKIVGQ</sequence>
<gene>
    <name evidence="4" type="ordered locus">HTH_1034</name>
</gene>
<keyword evidence="5" id="KW-1185">Reference proteome</keyword>
<evidence type="ECO:0000313" key="4">
    <source>
        <dbReference type="EMBL" id="BAI69492.1"/>
    </source>
</evidence>
<name>D3DI40_HYDTT</name>